<keyword evidence="3" id="KW-0677">Repeat</keyword>
<dbReference type="RefSeq" id="WP_050753749.1">
    <property type="nucleotide sequence ID" value="NZ_JQKC01000001.1"/>
</dbReference>
<feature type="signal peptide" evidence="5">
    <location>
        <begin position="1"/>
        <end position="27"/>
    </location>
</feature>
<comment type="subcellular location">
    <subcellularLocation>
        <location evidence="1">Secreted</location>
    </subcellularLocation>
</comment>
<dbReference type="Proteomes" id="UP000036923">
    <property type="component" value="Unassembled WGS sequence"/>
</dbReference>
<feature type="region of interest" description="Disordered" evidence="4">
    <location>
        <begin position="601"/>
        <end position="623"/>
    </location>
</feature>
<dbReference type="SMART" id="SM01067">
    <property type="entry name" value="CBM_3"/>
    <property type="match status" value="1"/>
</dbReference>
<gene>
    <name evidence="7" type="ORF">Bccel_4693</name>
</gene>
<dbReference type="InterPro" id="IPR036966">
    <property type="entry name" value="CBM3_sf"/>
</dbReference>
<keyword evidence="8" id="KW-1185">Reference proteome</keyword>
<dbReference type="STRING" id="398512.Bccel_4693"/>
<evidence type="ECO:0000256" key="4">
    <source>
        <dbReference type="SAM" id="MobiDB-lite"/>
    </source>
</evidence>
<dbReference type="Gene3D" id="2.60.40.710">
    <property type="entry name" value="Endoglucanase-like"/>
    <property type="match status" value="1"/>
</dbReference>
<name>A0A0L6JUM1_9FIRM</name>
<evidence type="ECO:0000313" key="8">
    <source>
        <dbReference type="Proteomes" id="UP000036923"/>
    </source>
</evidence>
<protein>
    <submittedName>
        <fullName evidence="7">Cellulosome anchoring protein cohesin region</fullName>
    </submittedName>
</protein>
<evidence type="ECO:0000256" key="3">
    <source>
        <dbReference type="ARBA" id="ARBA00022737"/>
    </source>
</evidence>
<dbReference type="PATRIC" id="fig|398512.5.peg.4918"/>
<comment type="caution">
    <text evidence="7">The sequence shown here is derived from an EMBL/GenBank/DDBJ whole genome shotgun (WGS) entry which is preliminary data.</text>
</comment>
<dbReference type="Pfam" id="PF00963">
    <property type="entry name" value="Cohesin"/>
    <property type="match status" value="4"/>
</dbReference>
<feature type="compositionally biased region" description="Low complexity" evidence="4">
    <location>
        <begin position="803"/>
        <end position="828"/>
    </location>
</feature>
<dbReference type="EMBL" id="LGTC01000001">
    <property type="protein sequence ID" value="KNY29419.1"/>
    <property type="molecule type" value="Genomic_DNA"/>
</dbReference>
<dbReference type="PROSITE" id="PS51172">
    <property type="entry name" value="CBM3"/>
    <property type="match status" value="1"/>
</dbReference>
<dbReference type="SUPFAM" id="SSF49384">
    <property type="entry name" value="Carbohydrate-binding domain"/>
    <property type="match status" value="5"/>
</dbReference>
<dbReference type="InterPro" id="IPR002102">
    <property type="entry name" value="Cohesin_dom"/>
</dbReference>
<feature type="region of interest" description="Disordered" evidence="4">
    <location>
        <begin position="794"/>
        <end position="833"/>
    </location>
</feature>
<dbReference type="InterPro" id="IPR008965">
    <property type="entry name" value="CBM2/CBM3_carb-bd_dom_sf"/>
</dbReference>
<evidence type="ECO:0000256" key="1">
    <source>
        <dbReference type="ARBA" id="ARBA00004613"/>
    </source>
</evidence>
<dbReference type="GO" id="GO:0000272">
    <property type="term" value="P:polysaccharide catabolic process"/>
    <property type="evidence" value="ECO:0007669"/>
    <property type="project" value="InterPro"/>
</dbReference>
<feature type="region of interest" description="Disordered" evidence="4">
    <location>
        <begin position="191"/>
        <end position="234"/>
    </location>
</feature>
<dbReference type="Pfam" id="PF00942">
    <property type="entry name" value="CBM_3"/>
    <property type="match status" value="1"/>
</dbReference>
<dbReference type="Gene3D" id="2.60.40.680">
    <property type="match status" value="4"/>
</dbReference>
<dbReference type="eggNOG" id="COG5297">
    <property type="taxonomic scope" value="Bacteria"/>
</dbReference>
<accession>A0A0L6JUM1</accession>
<dbReference type="GO" id="GO:0030248">
    <property type="term" value="F:cellulose binding"/>
    <property type="evidence" value="ECO:0007669"/>
    <property type="project" value="InterPro"/>
</dbReference>
<feature type="region of interest" description="Disordered" evidence="4">
    <location>
        <begin position="407"/>
        <end position="431"/>
    </location>
</feature>
<reference evidence="8" key="1">
    <citation type="submission" date="2015-07" db="EMBL/GenBank/DDBJ databases">
        <title>Near-Complete Genome Sequence of the Cellulolytic Bacterium Bacteroides (Pseudobacteroides) cellulosolvens ATCC 35603.</title>
        <authorList>
            <person name="Dassa B."/>
            <person name="Utturkar S.M."/>
            <person name="Klingeman D.M."/>
            <person name="Hurt R.A."/>
            <person name="Keller M."/>
            <person name="Xu J."/>
            <person name="Reddy Y.H.K."/>
            <person name="Borovok I."/>
            <person name="Grinberg I.R."/>
            <person name="Lamed R."/>
            <person name="Zhivin O."/>
            <person name="Bayer E.A."/>
            <person name="Brown S.D."/>
        </authorList>
    </citation>
    <scope>NUCLEOTIDE SEQUENCE [LARGE SCALE GENOMIC DNA]</scope>
    <source>
        <strain evidence="8">DSM 2933</strain>
    </source>
</reference>
<dbReference type="AlphaFoldDB" id="A0A0L6JUM1"/>
<evidence type="ECO:0000259" key="6">
    <source>
        <dbReference type="PROSITE" id="PS51172"/>
    </source>
</evidence>
<dbReference type="CDD" id="cd08547">
    <property type="entry name" value="Type_II_cohesin"/>
    <property type="match status" value="4"/>
</dbReference>
<keyword evidence="2" id="KW-0964">Secreted</keyword>
<dbReference type="GO" id="GO:0005576">
    <property type="term" value="C:extracellular region"/>
    <property type="evidence" value="ECO:0007669"/>
    <property type="project" value="UniProtKB-SubCell"/>
</dbReference>
<proteinExistence type="predicted"/>
<feature type="compositionally biased region" description="Low complexity" evidence="4">
    <location>
        <begin position="608"/>
        <end position="623"/>
    </location>
</feature>
<dbReference type="OrthoDB" id="2087879at2"/>
<sequence length="997" mass="105058" precursor="true">MNLKRLMAVLLTALMLLGGLFSNVSLAAAPGSLKVFYSNNGAGTNSNQLYINIKLRNLGTSDIDLSKLTIRYYFTKDSNKELKYYSDYVSMGSVSTAFYDLSPAAAKADKYIEIKPSSGTISTAGAQWPKQSEVNIQGRVARSDWSNFDQSNDHSYMSATSQYVENPYIAVFESGTLIAGTVPGGVVSNPPTATKAATPTKSAATPTRFAPTPTKSVPTPTKSTVSHTPTPVTATSIPSKGEVFVTVDKTTAAVGNIIKATINVKDFDVIAGYQASLKYDPTVLQPVYLDGTQYDNSSTPEYGTLLQKRYSGTDMAANDLSKGILTFGRTYMALDSYKASGVKENNGSLAIIGFKVLKTTSTRITLENTPSLTNPVVGTMVFDWNGTQLNGYTVTQAAAINSGNVATPTKSVTPTKAPTPTKSAAPTPTAVTSVPPGAEVYVTVDKTTAAVGDIIKTTISVKGFDVVAGYQANIKYDPTVLQPVYLDGTPYDNSSSPEYGTLLQKRYSGTDMASNDITKGILTFGRTYMALESYKASGVKENTGSLAIIGFKVLKVSSTKIMLENASSLTNPVSGTMVFDWNGTQLNGYTVTQASTINSGSVATPTRSVAPTPTKSAAPTPTAVTSVPPGAEVYVTVDKTTAAVGDIIKATISVKGFDVVAGYQANIKYDTTVLQPVYLDGTPYDNSSSPEYGTLLQKRYSGTDMASNDITKGTLTFGRTYMALESYKASGVKENAGSLAIIGFKVLKVSSTKIMLENASSLTNPVSGTMVFDWNGTQLSGYAVTQAAAINSGSVATPTRSVTPTKAPTPTPTRSVAPTSTPTKSATPTPTPVPGKGEVYLTLDKTTAAVGDIIAATLNVKGFDVVSGYQANIKYDPSVLQPVYLDGTPYDSSSAPDYGTLLQKRYSGTDMAANDLSKGSLTFGRTYMNLASYKNSGVPENTGSLAVIGFKVLKAASTKITLENSPSLTSPVNGTMIFDWDGLQLSGYKVTQAASIN</sequence>
<evidence type="ECO:0000313" key="7">
    <source>
        <dbReference type="EMBL" id="KNY29419.1"/>
    </source>
</evidence>
<evidence type="ECO:0000256" key="2">
    <source>
        <dbReference type="ARBA" id="ARBA00022525"/>
    </source>
</evidence>
<organism evidence="7 8">
    <name type="scientific">Pseudobacteroides cellulosolvens ATCC 35603 = DSM 2933</name>
    <dbReference type="NCBI Taxonomy" id="398512"/>
    <lineage>
        <taxon>Bacteria</taxon>
        <taxon>Bacillati</taxon>
        <taxon>Bacillota</taxon>
        <taxon>Clostridia</taxon>
        <taxon>Eubacteriales</taxon>
        <taxon>Oscillospiraceae</taxon>
        <taxon>Pseudobacteroides</taxon>
    </lineage>
</organism>
<dbReference type="InterPro" id="IPR001956">
    <property type="entry name" value="CBM3"/>
</dbReference>
<feature type="domain" description="CBM3" evidence="6">
    <location>
        <begin position="29"/>
        <end position="184"/>
    </location>
</feature>
<feature type="chain" id="PRO_5005566421" evidence="5">
    <location>
        <begin position="28"/>
        <end position="997"/>
    </location>
</feature>
<keyword evidence="5" id="KW-0732">Signal</keyword>
<evidence type="ECO:0000256" key="5">
    <source>
        <dbReference type="SAM" id="SignalP"/>
    </source>
</evidence>